<evidence type="ECO:0000313" key="1">
    <source>
        <dbReference type="EMBL" id="KAI0092003.1"/>
    </source>
</evidence>
<evidence type="ECO:0000313" key="2">
    <source>
        <dbReference type="Proteomes" id="UP001055072"/>
    </source>
</evidence>
<keyword evidence="2" id="KW-1185">Reference proteome</keyword>
<reference evidence="1" key="1">
    <citation type="journal article" date="2021" name="Environ. Microbiol.">
        <title>Gene family expansions and transcriptome signatures uncover fungal adaptations to wood decay.</title>
        <authorList>
            <person name="Hage H."/>
            <person name="Miyauchi S."/>
            <person name="Viragh M."/>
            <person name="Drula E."/>
            <person name="Min B."/>
            <person name="Chaduli D."/>
            <person name="Navarro D."/>
            <person name="Favel A."/>
            <person name="Norest M."/>
            <person name="Lesage-Meessen L."/>
            <person name="Balint B."/>
            <person name="Merenyi Z."/>
            <person name="de Eugenio L."/>
            <person name="Morin E."/>
            <person name="Martinez A.T."/>
            <person name="Baldrian P."/>
            <person name="Stursova M."/>
            <person name="Martinez M.J."/>
            <person name="Novotny C."/>
            <person name="Magnuson J.K."/>
            <person name="Spatafora J.W."/>
            <person name="Maurice S."/>
            <person name="Pangilinan J."/>
            <person name="Andreopoulos W."/>
            <person name="LaButti K."/>
            <person name="Hundley H."/>
            <person name="Na H."/>
            <person name="Kuo A."/>
            <person name="Barry K."/>
            <person name="Lipzen A."/>
            <person name="Henrissat B."/>
            <person name="Riley R."/>
            <person name="Ahrendt S."/>
            <person name="Nagy L.G."/>
            <person name="Grigoriev I.V."/>
            <person name="Martin F."/>
            <person name="Rosso M.N."/>
        </authorList>
    </citation>
    <scope>NUCLEOTIDE SEQUENCE</scope>
    <source>
        <strain evidence="1">CBS 384.51</strain>
    </source>
</reference>
<sequence>MSLVRLNVPHSVTISRVLLRRRESRRQIMSSYLVSNFVDRLVGLTNVSLQASSTATSARISFARSRMNEAAVFCQTICAETVGGSLTLANTFNVARSVTTGWDMATRCYSTQSKRLMTSADHIFHGYCRLMLPLPGPRASLEMRKLHSHSRRTARGCPLLWRRQCQADRPESIPVRFVLM</sequence>
<gene>
    <name evidence="1" type="ORF">BDY19DRAFT_573593</name>
</gene>
<organism evidence="1 2">
    <name type="scientific">Irpex rosettiformis</name>
    <dbReference type="NCBI Taxonomy" id="378272"/>
    <lineage>
        <taxon>Eukaryota</taxon>
        <taxon>Fungi</taxon>
        <taxon>Dikarya</taxon>
        <taxon>Basidiomycota</taxon>
        <taxon>Agaricomycotina</taxon>
        <taxon>Agaricomycetes</taxon>
        <taxon>Polyporales</taxon>
        <taxon>Irpicaceae</taxon>
        <taxon>Irpex</taxon>
    </lineage>
</organism>
<proteinExistence type="predicted"/>
<comment type="caution">
    <text evidence="1">The sequence shown here is derived from an EMBL/GenBank/DDBJ whole genome shotgun (WGS) entry which is preliminary data.</text>
</comment>
<dbReference type="EMBL" id="MU274904">
    <property type="protein sequence ID" value="KAI0092003.1"/>
    <property type="molecule type" value="Genomic_DNA"/>
</dbReference>
<name>A0ACB8UCQ4_9APHY</name>
<protein>
    <submittedName>
        <fullName evidence="1">Uncharacterized protein</fullName>
    </submittedName>
</protein>
<dbReference type="Proteomes" id="UP001055072">
    <property type="component" value="Unassembled WGS sequence"/>
</dbReference>
<accession>A0ACB8UCQ4</accession>